<dbReference type="AlphaFoldDB" id="A0A367ZR51"/>
<dbReference type="PANTHER" id="PTHR43478:SF1">
    <property type="entry name" value="NA+_H+ ANTIPORTER NHAC-LIKE C-TERMINAL DOMAIN-CONTAINING PROTEIN"/>
    <property type="match status" value="1"/>
</dbReference>
<feature type="transmembrane region" description="Helical" evidence="6">
    <location>
        <begin position="296"/>
        <end position="321"/>
    </location>
</feature>
<organism evidence="9 10">
    <name type="scientific">Candidatus Ozemobacter sibiricus</name>
    <dbReference type="NCBI Taxonomy" id="2268124"/>
    <lineage>
        <taxon>Bacteria</taxon>
        <taxon>Candidatus Ozemobacteria</taxon>
        <taxon>Candidatus Ozemobacterales</taxon>
        <taxon>Candidatus Ozemobacteraceae</taxon>
        <taxon>Candidatus Ozemobacter</taxon>
    </lineage>
</organism>
<evidence type="ECO:0000256" key="6">
    <source>
        <dbReference type="SAM" id="Phobius"/>
    </source>
</evidence>
<feature type="transmembrane region" description="Helical" evidence="6">
    <location>
        <begin position="495"/>
        <end position="517"/>
    </location>
</feature>
<comment type="caution">
    <text evidence="9">The sequence shown here is derived from an EMBL/GenBank/DDBJ whole genome shotgun (WGS) entry which is preliminary data.</text>
</comment>
<feature type="chain" id="PRO_5016686118" evidence="7">
    <location>
        <begin position="27"/>
        <end position="737"/>
    </location>
</feature>
<dbReference type="GO" id="GO:0005886">
    <property type="term" value="C:plasma membrane"/>
    <property type="evidence" value="ECO:0007669"/>
    <property type="project" value="UniProtKB-SubCell"/>
</dbReference>
<feature type="domain" description="Na+/H+ antiporter NhaC-like C-terminal" evidence="8">
    <location>
        <begin position="482"/>
        <end position="690"/>
    </location>
</feature>
<keyword evidence="5 6" id="KW-0472">Membrane</keyword>
<feature type="transmembrane region" description="Helical" evidence="6">
    <location>
        <begin position="110"/>
        <end position="128"/>
    </location>
</feature>
<feature type="transmembrane region" description="Helical" evidence="6">
    <location>
        <begin position="368"/>
        <end position="388"/>
    </location>
</feature>
<comment type="subcellular location">
    <subcellularLocation>
        <location evidence="1">Cell membrane</location>
        <topology evidence="1">Multi-pass membrane protein</topology>
    </subcellularLocation>
</comment>
<evidence type="ECO:0000256" key="5">
    <source>
        <dbReference type="ARBA" id="ARBA00023136"/>
    </source>
</evidence>
<dbReference type="PANTHER" id="PTHR43478">
    <property type="entry name" value="NA+/H+ ANTIPORTER-RELATED"/>
    <property type="match status" value="1"/>
</dbReference>
<dbReference type="Pfam" id="PF03553">
    <property type="entry name" value="Na_H_antiporter"/>
    <property type="match status" value="2"/>
</dbReference>
<keyword evidence="4 6" id="KW-1133">Transmembrane helix</keyword>
<keyword evidence="2" id="KW-1003">Cell membrane</keyword>
<proteinExistence type="predicted"/>
<evidence type="ECO:0000256" key="4">
    <source>
        <dbReference type="ARBA" id="ARBA00022989"/>
    </source>
</evidence>
<accession>A0A367ZR51</accession>
<evidence type="ECO:0000313" key="9">
    <source>
        <dbReference type="EMBL" id="RCK80608.1"/>
    </source>
</evidence>
<reference evidence="9 10" key="1">
    <citation type="submission" date="2018-05" db="EMBL/GenBank/DDBJ databases">
        <title>A metagenomic window into the 2 km-deep terrestrial subsurface aquifer revealed taxonomically and functionally diverse microbial community comprising novel uncultured bacterial lineages.</title>
        <authorList>
            <person name="Kadnikov V.V."/>
            <person name="Mardanov A.V."/>
            <person name="Beletsky A.V."/>
            <person name="Banks D."/>
            <person name="Pimenov N.V."/>
            <person name="Frank Y.A."/>
            <person name="Karnachuk O.V."/>
            <person name="Ravin N.V."/>
        </authorList>
    </citation>
    <scope>NUCLEOTIDE SEQUENCE [LARGE SCALE GENOMIC DNA]</scope>
    <source>
        <strain evidence="9">BY5</strain>
    </source>
</reference>
<feature type="transmembrane region" description="Helical" evidence="6">
    <location>
        <begin position="529"/>
        <end position="550"/>
    </location>
</feature>
<feature type="transmembrane region" description="Helical" evidence="6">
    <location>
        <begin position="255"/>
        <end position="276"/>
    </location>
</feature>
<dbReference type="EMBL" id="QOQW01000005">
    <property type="protein sequence ID" value="RCK80608.1"/>
    <property type="molecule type" value="Genomic_DNA"/>
</dbReference>
<evidence type="ECO:0000256" key="2">
    <source>
        <dbReference type="ARBA" id="ARBA00022475"/>
    </source>
</evidence>
<feature type="signal peptide" evidence="7">
    <location>
        <begin position="1"/>
        <end position="26"/>
    </location>
</feature>
<keyword evidence="7" id="KW-0732">Signal</keyword>
<feature type="transmembrane region" description="Helical" evidence="6">
    <location>
        <begin position="171"/>
        <end position="190"/>
    </location>
</feature>
<feature type="domain" description="Na+/H+ antiporter NhaC-like C-terminal" evidence="8">
    <location>
        <begin position="265"/>
        <end position="392"/>
    </location>
</feature>
<evidence type="ECO:0000256" key="3">
    <source>
        <dbReference type="ARBA" id="ARBA00022692"/>
    </source>
</evidence>
<protein>
    <submittedName>
        <fullName evidence="9">Na+/H+ antiporter</fullName>
    </submittedName>
</protein>
<dbReference type="InterPro" id="IPR018461">
    <property type="entry name" value="Na/H_Antiport_NhaC-like_C"/>
</dbReference>
<evidence type="ECO:0000259" key="8">
    <source>
        <dbReference type="Pfam" id="PF03553"/>
    </source>
</evidence>
<gene>
    <name evidence="9" type="ORF">OZSIB_2921</name>
</gene>
<dbReference type="Proteomes" id="UP000252355">
    <property type="component" value="Unassembled WGS sequence"/>
</dbReference>
<feature type="transmembrane region" description="Helical" evidence="6">
    <location>
        <begin position="133"/>
        <end position="151"/>
    </location>
</feature>
<evidence type="ECO:0000313" key="10">
    <source>
        <dbReference type="Proteomes" id="UP000252355"/>
    </source>
</evidence>
<evidence type="ECO:0000256" key="1">
    <source>
        <dbReference type="ARBA" id="ARBA00004651"/>
    </source>
</evidence>
<evidence type="ECO:0000256" key="7">
    <source>
        <dbReference type="SAM" id="SignalP"/>
    </source>
</evidence>
<keyword evidence="3 6" id="KW-0812">Transmembrane</keyword>
<name>A0A367ZR51_9BACT</name>
<sequence>MSRRFLAVFSLLGLILSLGPGQPGFGAEPLTLEGPAFALTGLKGEITVGGLPEEPATVSYQILVNGQPVASGEKPTCDLKTLSVPFTTSGPATVKLIAGDREGVTTVRVISGWLSVLPPLIAIILALVTREVLVSLLIGAWIGATIVYDFNPLLGFLRALDKYLLEAMADPGHASIIIFSVTLGGMIGIVNRTGGMQGIVDLISRMVVGPKTAQLAAWIMGVVIFFDDYANTLIVGNSMRPITDANRVSREKLSYIVDSTSAPVAGIALLSTWVGYEIGLIRQAFVDLAIPETNFYAVFIQTIPFRFYCLLSLFFGFMICLTRKEFGPMHAAEVRARLEGKPLADGANPIATPEAAMPVLPAEMPKRWYNAAIPILAVIFGTLVGLVFHGGGFAPHHDLKAVSRQAGGPVQAQAIKVDHVLPDMGIIVAGTDAHPVAKFRYLPATTLDGEAGSATVKAFEGLAKGDHLYVESGPTTLTTSEIVRAAFGDANSQAVLIWVSIAGSIIALLLGVSQGLVSLEKGMQAWVNGARTMVLAMCVLLLAWSINGVCKDLRTADFLVANVQGVLQPWLVPALTFVIACLISFATGTSWGTMAILLPLSIPLSYNLNLAYYQEHLANQPGVLPMMDYIKQMLLVSIGAVLEGSIFGDHCSPISDTTIMSSMASGSDHIDHVRTQMPYALTVAACSIVLCYLPAGLGYSPWLCLPLSMVALVVALEVLGSDVPDIPAGAVAPSPQA</sequence>
<feature type="transmembrane region" description="Helical" evidence="6">
    <location>
        <begin position="570"/>
        <end position="598"/>
    </location>
</feature>